<name>A0A976N301_9VIRU</name>
<organism evidence="1">
    <name type="scientific">Dipodfec virus RodF1_53</name>
    <dbReference type="NCBI Taxonomy" id="2929302"/>
    <lineage>
        <taxon>Viruses</taxon>
        <taxon>Monodnaviria</taxon>
        <taxon>Sangervirae</taxon>
        <taxon>Phixviricota</taxon>
        <taxon>Malgrandaviricetes</taxon>
        <taxon>Petitvirales</taxon>
        <taxon>Microviridae</taxon>
    </lineage>
</organism>
<proteinExistence type="predicted"/>
<dbReference type="EMBL" id="OM869702">
    <property type="protein sequence ID" value="UPW41961.1"/>
    <property type="molecule type" value="Genomic_DNA"/>
</dbReference>
<accession>A0A976N301</accession>
<evidence type="ECO:0000313" key="1">
    <source>
        <dbReference type="EMBL" id="UPW41961.1"/>
    </source>
</evidence>
<protein>
    <submittedName>
        <fullName evidence="1">DNA binding protein</fullName>
    </submittedName>
</protein>
<reference evidence="1" key="1">
    <citation type="submission" date="2022-02" db="EMBL/GenBank/DDBJ databases">
        <title>Towards deciphering the DNA virus diversity associated with rodent species in the families Cricetidae and Heteromyidae.</title>
        <authorList>
            <person name="Lund M."/>
            <person name="Larsen B.B."/>
            <person name="Gryseels S."/>
            <person name="Kraberger S."/>
            <person name="Rowsey D.M."/>
            <person name="Steger L."/>
            <person name="Yule K.M."/>
            <person name="Upham N.S."/>
            <person name="Worobey M."/>
            <person name="Van Doorslaer K."/>
            <person name="Varsani A."/>
        </authorList>
    </citation>
    <scope>NUCLEOTIDE SEQUENCE</scope>
    <source>
        <strain evidence="1">NeonRodF1_53</strain>
    </source>
</reference>
<sequence>MSKRKKISKKKSQSMFKKTYSNIQSFNLMPKPQRGGYRV</sequence>